<dbReference type="InterPro" id="IPR039104">
    <property type="entry name" value="6PGL"/>
</dbReference>
<dbReference type="Pfam" id="PF01182">
    <property type="entry name" value="Glucosamine_iso"/>
    <property type="match status" value="1"/>
</dbReference>
<dbReference type="InterPro" id="IPR006148">
    <property type="entry name" value="Glc/Gal-6P_isomerase"/>
</dbReference>
<sequence length="112" mass="12514">MAMSWKHGERGEVRVFEDEQELSTDLVDYIADLSEAAVKERGVFAVALSGGSLIGLMGKLCEAPYDKTVDWSKWYVFWVDERVVAKNHVDSNYKLAKEAFLSKVSMSCLGSS</sequence>
<organism evidence="3 4">
    <name type="scientific">Kalanchoe fedtschenkoi</name>
    <name type="common">Lavender scallops</name>
    <name type="synonym">South American air plant</name>
    <dbReference type="NCBI Taxonomy" id="63787"/>
    <lineage>
        <taxon>Eukaryota</taxon>
        <taxon>Viridiplantae</taxon>
        <taxon>Streptophyta</taxon>
        <taxon>Embryophyta</taxon>
        <taxon>Tracheophyta</taxon>
        <taxon>Spermatophyta</taxon>
        <taxon>Magnoliopsida</taxon>
        <taxon>eudicotyledons</taxon>
        <taxon>Gunneridae</taxon>
        <taxon>Pentapetalae</taxon>
        <taxon>Saxifragales</taxon>
        <taxon>Crassulaceae</taxon>
        <taxon>Kalanchoe</taxon>
    </lineage>
</organism>
<dbReference type="PANTHER" id="PTHR11054">
    <property type="entry name" value="6-PHOSPHOGLUCONOLACTONASE"/>
    <property type="match status" value="1"/>
</dbReference>
<accession>A0A7N0TS01</accession>
<comment type="pathway">
    <text evidence="1">Carbohydrate degradation; pentose phosphate pathway.</text>
</comment>
<dbReference type="Gramene" id="Kaladp0043s0187.1.v1.1">
    <property type="protein sequence ID" value="Kaladp0043s0187.1.v1.1"/>
    <property type="gene ID" value="Kaladp0043s0187.v1.1"/>
</dbReference>
<reference evidence="3" key="1">
    <citation type="submission" date="2021-01" db="UniProtKB">
        <authorList>
            <consortium name="EnsemblPlants"/>
        </authorList>
    </citation>
    <scope>IDENTIFICATION</scope>
</reference>
<dbReference type="GO" id="GO:0005975">
    <property type="term" value="P:carbohydrate metabolic process"/>
    <property type="evidence" value="ECO:0007669"/>
    <property type="project" value="InterPro"/>
</dbReference>
<dbReference type="OMA" id="HNHADSN"/>
<evidence type="ECO:0000259" key="2">
    <source>
        <dbReference type="Pfam" id="PF01182"/>
    </source>
</evidence>
<dbReference type="Proteomes" id="UP000594263">
    <property type="component" value="Unplaced"/>
</dbReference>
<feature type="domain" description="Glucosamine/galactosamine-6-phosphate isomerase" evidence="2">
    <location>
        <begin position="17"/>
        <end position="106"/>
    </location>
</feature>
<dbReference type="GO" id="GO:0006098">
    <property type="term" value="P:pentose-phosphate shunt"/>
    <property type="evidence" value="ECO:0007669"/>
    <property type="project" value="UniProtKB-UniPathway"/>
</dbReference>
<evidence type="ECO:0000256" key="1">
    <source>
        <dbReference type="ARBA" id="ARBA00004959"/>
    </source>
</evidence>
<dbReference type="EnsemblPlants" id="Kaladp0043s0187.1.v1.1">
    <property type="protein sequence ID" value="Kaladp0043s0187.1.v1.1"/>
    <property type="gene ID" value="Kaladp0043s0187.v1.1"/>
</dbReference>
<protein>
    <recommendedName>
        <fullName evidence="2">Glucosamine/galactosamine-6-phosphate isomerase domain-containing protein</fullName>
    </recommendedName>
</protein>
<dbReference type="SUPFAM" id="SSF100950">
    <property type="entry name" value="NagB/RpiA/CoA transferase-like"/>
    <property type="match status" value="1"/>
</dbReference>
<name>A0A7N0TS01_KALFE</name>
<dbReference type="AlphaFoldDB" id="A0A7N0TS01"/>
<dbReference type="UniPathway" id="UPA00115"/>
<proteinExistence type="predicted"/>
<dbReference type="InterPro" id="IPR037171">
    <property type="entry name" value="NagB/RpiA_transferase-like"/>
</dbReference>
<evidence type="ECO:0000313" key="4">
    <source>
        <dbReference type="Proteomes" id="UP000594263"/>
    </source>
</evidence>
<keyword evidence="4" id="KW-1185">Reference proteome</keyword>
<dbReference type="PANTHER" id="PTHR11054:SF17">
    <property type="entry name" value="6-PHOSPHOGLUCONOLACTONASE 1-RELATED"/>
    <property type="match status" value="1"/>
</dbReference>
<dbReference type="Gene3D" id="3.40.50.1360">
    <property type="match status" value="1"/>
</dbReference>
<evidence type="ECO:0000313" key="3">
    <source>
        <dbReference type="EnsemblPlants" id="Kaladp0043s0187.1.v1.1"/>
    </source>
</evidence>